<dbReference type="Proteomes" id="UP001550535">
    <property type="component" value="Unassembled WGS sequence"/>
</dbReference>
<dbReference type="RefSeq" id="WP_357991698.1">
    <property type="nucleotide sequence ID" value="NZ_JBEYBR010000035.1"/>
</dbReference>
<sequence length="171" mass="16823">MPLVPARPGEAPVRAAAATALGLLGVPLEGTETPGAFGEPGLPGLPGVLECGPPGLFGDVLGVGVVEAGVVEVGVVEAGVVDSSVVDAGSVVVDSGVWEVLSEGSVLVEVVESSVEFVVSDGFELGEDEGFPVPLFVPRGVLPSSVPLGFVVDAGRGITGTFVSDSMTTGA</sequence>
<evidence type="ECO:0000313" key="1">
    <source>
        <dbReference type="EMBL" id="MEU2123202.1"/>
    </source>
</evidence>
<keyword evidence="2" id="KW-1185">Reference proteome</keyword>
<protein>
    <submittedName>
        <fullName evidence="1">Uncharacterized protein</fullName>
    </submittedName>
</protein>
<dbReference type="EMBL" id="JBEYBR010000035">
    <property type="protein sequence ID" value="MEU2123202.1"/>
    <property type="molecule type" value="Genomic_DNA"/>
</dbReference>
<comment type="caution">
    <text evidence="1">The sequence shown here is derived from an EMBL/GenBank/DDBJ whole genome shotgun (WGS) entry which is preliminary data.</text>
</comment>
<reference evidence="1 2" key="1">
    <citation type="submission" date="2024-06" db="EMBL/GenBank/DDBJ databases">
        <title>The Natural Products Discovery Center: Release of the First 8490 Sequenced Strains for Exploring Actinobacteria Biosynthetic Diversity.</title>
        <authorList>
            <person name="Kalkreuter E."/>
            <person name="Kautsar S.A."/>
            <person name="Yang D."/>
            <person name="Bader C.D."/>
            <person name="Teijaro C.N."/>
            <person name="Fluegel L."/>
            <person name="Davis C.M."/>
            <person name="Simpson J.R."/>
            <person name="Lauterbach L."/>
            <person name="Steele A.D."/>
            <person name="Gui C."/>
            <person name="Meng S."/>
            <person name="Li G."/>
            <person name="Viehrig K."/>
            <person name="Ye F."/>
            <person name="Su P."/>
            <person name="Kiefer A.F."/>
            <person name="Nichols A."/>
            <person name="Cepeda A.J."/>
            <person name="Yan W."/>
            <person name="Fan B."/>
            <person name="Jiang Y."/>
            <person name="Adhikari A."/>
            <person name="Zheng C.-J."/>
            <person name="Schuster L."/>
            <person name="Cowan T.M."/>
            <person name="Smanski M.J."/>
            <person name="Chevrette M.G."/>
            <person name="De Carvalho L.P.S."/>
            <person name="Shen B."/>
        </authorList>
    </citation>
    <scope>NUCLEOTIDE SEQUENCE [LARGE SCALE GENOMIC DNA]</scope>
    <source>
        <strain evidence="1 2">NPDC019434</strain>
    </source>
</reference>
<name>A0ABV2XBB8_9NOCA</name>
<evidence type="ECO:0000313" key="2">
    <source>
        <dbReference type="Proteomes" id="UP001550535"/>
    </source>
</evidence>
<gene>
    <name evidence="1" type="ORF">ABZ507_15435</name>
</gene>
<accession>A0ABV2XBB8</accession>
<organism evidence="1 2">
    <name type="scientific">Nocardia niwae</name>
    <dbReference type="NCBI Taxonomy" id="626084"/>
    <lineage>
        <taxon>Bacteria</taxon>
        <taxon>Bacillati</taxon>
        <taxon>Actinomycetota</taxon>
        <taxon>Actinomycetes</taxon>
        <taxon>Mycobacteriales</taxon>
        <taxon>Nocardiaceae</taxon>
        <taxon>Nocardia</taxon>
    </lineage>
</organism>
<proteinExistence type="predicted"/>